<dbReference type="Pfam" id="PF01839">
    <property type="entry name" value="FG-GAP"/>
    <property type="match status" value="1"/>
</dbReference>
<proteinExistence type="predicted"/>
<evidence type="ECO:0000256" key="5">
    <source>
        <dbReference type="SAM" id="MobiDB-lite"/>
    </source>
</evidence>
<protein>
    <recommendedName>
        <fullName evidence="6">Methyltransferase domain-containing protein</fullName>
    </recommendedName>
</protein>
<keyword evidence="1" id="KW-0732">Signal</keyword>
<organism evidence="7 8">
    <name type="scientific">Glycocaulis albus</name>
    <dbReference type="NCBI Taxonomy" id="1382801"/>
    <lineage>
        <taxon>Bacteria</taxon>
        <taxon>Pseudomonadati</taxon>
        <taxon>Pseudomonadota</taxon>
        <taxon>Alphaproteobacteria</taxon>
        <taxon>Maricaulales</taxon>
        <taxon>Maricaulaceae</taxon>
        <taxon>Glycocaulis</taxon>
    </lineage>
</organism>
<keyword evidence="8" id="KW-1185">Reference proteome</keyword>
<dbReference type="SUPFAM" id="SSF69318">
    <property type="entry name" value="Integrin alpha N-terminal domain"/>
    <property type="match status" value="2"/>
</dbReference>
<feature type="region of interest" description="Disordered" evidence="5">
    <location>
        <begin position="634"/>
        <end position="661"/>
    </location>
</feature>
<sequence length="870" mass="95225">MIYDVYGDKRVEPCRAMQITCAKTGKAIKDFNESGKSAPVNQFKEEASLVPVEVGLDNVEYLFGDKYYGQFMRPTEAADVGQHRDLASISPESLRRAEDARCLNGEDARYRHGYNRAYFGVRPEHLPMQRYGRDALVTMTHWAFVDGRFSTGEVQVWLNRSGASVDPKRDQPAIVIYGEYEGDKFGIDVRAAGDFNGDGNDDLAISAPFHNTKSDDGSVYVSGGVVYILFVSKLDLNNGPVKIRADEIGKTVPGVRLEFGADGARYPGWGLSMDRAHFASLEHSSLIVGSFDIYPAKRLQEARSAPAFTPRFYAIHGSKSVPDFVERFRVGVDDGQFGIVVGRYDLDDLPLTVGGMNMTVMGIGDLDGDGYDEIAVSQSNGTAAGGSYVLYGGPERLDQRVGSLRNDCDLRIETKKSLALKDGSTLEFRGLFGATKVHDFDGDGNSEVLFSAPKSAVSGVPVGAVGLLRGGKRYEGTIEFADLDFIIHGEVGRTHALGKQNSCRSRDITNNGFADILVNDTAYWEDCCGRRMDRGRFWLIEGAASKPRVMSVPTDAKLTYVADLRVPGLFGYGWATGDFAGNGRQQVAIGDHYMGYRNGVRAAGGVYLFGPEAQSEKAADDTGLANMASVPLVSSGQGESSLMQTSNRSGDEAAPNSHKVDRRQDFEVVKITKELLSYNVIKETASGTDLAYLEGRSNMEGVTEKFVRYILAERTDLASGSGTLLDSGCGNGRFAEALSRWYSVTGEDLSRGGIYRALERCREQQLNIRYRLADSLAIDDMFDVVFLRGPSFLEGAHASSDAFSDALSHMIGRARRRLVYVSFSREPFGVQNKFACWMHDPALVEQAFLAHGGAKLSYESGYIVADWHRP</sequence>
<dbReference type="InterPro" id="IPR028994">
    <property type="entry name" value="Integrin_alpha_N"/>
</dbReference>
<dbReference type="Proteomes" id="UP000648722">
    <property type="component" value="Unassembled WGS sequence"/>
</dbReference>
<reference evidence="8" key="1">
    <citation type="journal article" date="2019" name="Int. J. Syst. Evol. Microbiol.">
        <title>The Global Catalogue of Microorganisms (GCM) 10K type strain sequencing project: providing services to taxonomists for standard genome sequencing and annotation.</title>
        <authorList>
            <consortium name="The Broad Institute Genomics Platform"/>
            <consortium name="The Broad Institute Genome Sequencing Center for Infectious Disease"/>
            <person name="Wu L."/>
            <person name="Ma J."/>
        </authorList>
    </citation>
    <scope>NUCLEOTIDE SEQUENCE [LARGE SCALE GENOMIC DNA]</scope>
    <source>
        <strain evidence="8">CGMCC 1.12766</strain>
    </source>
</reference>
<dbReference type="Gene3D" id="3.40.50.150">
    <property type="entry name" value="Vaccinia Virus protein VP39"/>
    <property type="match status" value="1"/>
</dbReference>
<evidence type="ECO:0000259" key="6">
    <source>
        <dbReference type="Pfam" id="PF13649"/>
    </source>
</evidence>
<evidence type="ECO:0000256" key="3">
    <source>
        <dbReference type="ARBA" id="ARBA00022801"/>
    </source>
</evidence>
<dbReference type="InterPro" id="IPR029063">
    <property type="entry name" value="SAM-dependent_MTases_sf"/>
</dbReference>
<dbReference type="PANTHER" id="PTHR23221:SF7">
    <property type="entry name" value="PHOSPHATIDYLINOSITOL-GLYCAN-SPECIFIC PHOSPHOLIPASE D"/>
    <property type="match status" value="1"/>
</dbReference>
<dbReference type="InterPro" id="IPR013519">
    <property type="entry name" value="Int_alpha_beta-p"/>
</dbReference>
<comment type="caution">
    <text evidence="7">The sequence shown here is derived from an EMBL/GenBank/DDBJ whole genome shotgun (WGS) entry which is preliminary data.</text>
</comment>
<keyword evidence="4" id="KW-0325">Glycoprotein</keyword>
<dbReference type="SMART" id="SM00191">
    <property type="entry name" value="Int_alpha"/>
    <property type="match status" value="4"/>
</dbReference>
<evidence type="ECO:0000313" key="8">
    <source>
        <dbReference type="Proteomes" id="UP000648722"/>
    </source>
</evidence>
<name>A0ABQ1Y1J9_9PROT</name>
<keyword evidence="3" id="KW-0378">Hydrolase</keyword>
<keyword evidence="2" id="KW-0677">Repeat</keyword>
<feature type="compositionally biased region" description="Polar residues" evidence="5">
    <location>
        <begin position="634"/>
        <end position="648"/>
    </location>
</feature>
<dbReference type="PANTHER" id="PTHR23221">
    <property type="entry name" value="GLYCOSYLPHOSPHATIDYLINOSITOL PHOSPHOLIPASE D"/>
    <property type="match status" value="1"/>
</dbReference>
<gene>
    <name evidence="7" type="ORF">GCM10007420_26940</name>
</gene>
<dbReference type="SUPFAM" id="SSF53335">
    <property type="entry name" value="S-adenosyl-L-methionine-dependent methyltransferases"/>
    <property type="match status" value="1"/>
</dbReference>
<dbReference type="Pfam" id="PF13649">
    <property type="entry name" value="Methyltransf_25"/>
    <property type="match status" value="1"/>
</dbReference>
<evidence type="ECO:0000256" key="2">
    <source>
        <dbReference type="ARBA" id="ARBA00022737"/>
    </source>
</evidence>
<feature type="domain" description="Methyltransferase" evidence="6">
    <location>
        <begin position="725"/>
        <end position="790"/>
    </location>
</feature>
<dbReference type="CDD" id="cd02440">
    <property type="entry name" value="AdoMet_MTases"/>
    <property type="match status" value="1"/>
</dbReference>
<evidence type="ECO:0000313" key="7">
    <source>
        <dbReference type="EMBL" id="GGH08743.1"/>
    </source>
</evidence>
<dbReference type="PROSITE" id="PS51470">
    <property type="entry name" value="FG_GAP"/>
    <property type="match status" value="1"/>
</dbReference>
<evidence type="ECO:0000256" key="1">
    <source>
        <dbReference type="ARBA" id="ARBA00022729"/>
    </source>
</evidence>
<dbReference type="InterPro" id="IPR041698">
    <property type="entry name" value="Methyltransf_25"/>
</dbReference>
<dbReference type="Gene3D" id="2.130.10.130">
    <property type="entry name" value="Integrin alpha, N-terminal"/>
    <property type="match status" value="3"/>
</dbReference>
<accession>A0ABQ1Y1J9</accession>
<evidence type="ECO:0000256" key="4">
    <source>
        <dbReference type="ARBA" id="ARBA00023180"/>
    </source>
</evidence>
<dbReference type="EMBL" id="BMFS01000018">
    <property type="protein sequence ID" value="GGH08743.1"/>
    <property type="molecule type" value="Genomic_DNA"/>
</dbReference>
<dbReference type="InterPro" id="IPR013517">
    <property type="entry name" value="FG-GAP"/>
</dbReference>